<dbReference type="AlphaFoldDB" id="A0A5K1K116"/>
<organism evidence="2">
    <name type="scientific">Ganoderma boninense</name>
    <dbReference type="NCBI Taxonomy" id="34458"/>
    <lineage>
        <taxon>Eukaryota</taxon>
        <taxon>Fungi</taxon>
        <taxon>Dikarya</taxon>
        <taxon>Basidiomycota</taxon>
        <taxon>Agaricomycotina</taxon>
        <taxon>Agaricomycetes</taxon>
        <taxon>Polyporales</taxon>
        <taxon>Polyporaceae</taxon>
        <taxon>Ganoderma</taxon>
    </lineage>
</organism>
<reference evidence="2" key="1">
    <citation type="submission" date="2019-10" db="EMBL/GenBank/DDBJ databases">
        <authorList>
            <person name="Nor Muhammad N."/>
        </authorList>
    </citation>
    <scope>NUCLEOTIDE SEQUENCE</scope>
</reference>
<name>A0A5K1K116_9APHY</name>
<sequence length="151" mass="16222">MSGVSTTFNDLVWDYTVHGVEVSITSCALPAALQLLLSVLFFPTFVMLFSRWRTIGPASFGLAFNVLALYISSWVYLVTNILSVKAYILQAVLASPGALFGIETFSTERDQIEESLSHYYSIAQCAGTATLTLNVSLSSAQSTSCATSAPS</sequence>
<gene>
    <name evidence="2" type="primary">Q0UDE7</name>
</gene>
<protein>
    <submittedName>
        <fullName evidence="2">Uncharacterized protein</fullName>
    </submittedName>
</protein>
<feature type="transmembrane region" description="Helical" evidence="1">
    <location>
        <begin position="60"/>
        <end position="78"/>
    </location>
</feature>
<feature type="transmembrane region" description="Helical" evidence="1">
    <location>
        <begin position="28"/>
        <end position="48"/>
    </location>
</feature>
<dbReference type="EMBL" id="LR726600">
    <property type="protein sequence ID" value="VWO97902.1"/>
    <property type="molecule type" value="Genomic_DNA"/>
</dbReference>
<keyword evidence="1" id="KW-0812">Transmembrane</keyword>
<keyword evidence="1" id="KW-1133">Transmembrane helix</keyword>
<keyword evidence="1" id="KW-0472">Membrane</keyword>
<evidence type="ECO:0000256" key="1">
    <source>
        <dbReference type="SAM" id="Phobius"/>
    </source>
</evidence>
<accession>A0A5K1K116</accession>
<evidence type="ECO:0000313" key="2">
    <source>
        <dbReference type="EMBL" id="VWO97902.1"/>
    </source>
</evidence>
<proteinExistence type="predicted"/>